<dbReference type="PROSITE" id="PS50888">
    <property type="entry name" value="BHLH"/>
    <property type="match status" value="1"/>
</dbReference>
<dbReference type="CDD" id="cd11405">
    <property type="entry name" value="bHLHzip_MLXIP_like"/>
    <property type="match status" value="1"/>
</dbReference>
<dbReference type="PANTHER" id="PTHR15741:SF37">
    <property type="entry name" value="LD38259P"/>
    <property type="match status" value="1"/>
</dbReference>
<reference evidence="9" key="1">
    <citation type="submission" date="2020-11" db="EMBL/GenBank/DDBJ databases">
        <authorList>
            <person name="Tran Van P."/>
        </authorList>
    </citation>
    <scope>NUCLEOTIDE SEQUENCE</scope>
</reference>
<evidence type="ECO:0000256" key="4">
    <source>
        <dbReference type="ARBA" id="ARBA00023163"/>
    </source>
</evidence>
<organism evidence="9">
    <name type="scientific">Notodromas monacha</name>
    <dbReference type="NCBI Taxonomy" id="399045"/>
    <lineage>
        <taxon>Eukaryota</taxon>
        <taxon>Metazoa</taxon>
        <taxon>Ecdysozoa</taxon>
        <taxon>Arthropoda</taxon>
        <taxon>Crustacea</taxon>
        <taxon>Oligostraca</taxon>
        <taxon>Ostracoda</taxon>
        <taxon>Podocopa</taxon>
        <taxon>Podocopida</taxon>
        <taxon>Cypridocopina</taxon>
        <taxon>Cypridoidea</taxon>
        <taxon>Cyprididae</taxon>
        <taxon>Notodromas</taxon>
    </lineage>
</organism>
<dbReference type="Pfam" id="PF00010">
    <property type="entry name" value="HLH"/>
    <property type="match status" value="1"/>
</dbReference>
<dbReference type="InterPro" id="IPR036638">
    <property type="entry name" value="HLH_DNA-bd_sf"/>
</dbReference>
<keyword evidence="10" id="KW-1185">Reference proteome</keyword>
<keyword evidence="5" id="KW-0539">Nucleus</keyword>
<dbReference type="EMBL" id="OA887322">
    <property type="protein sequence ID" value="CAD7283368.1"/>
    <property type="molecule type" value="Genomic_DNA"/>
</dbReference>
<evidence type="ECO:0000313" key="10">
    <source>
        <dbReference type="Proteomes" id="UP000678499"/>
    </source>
</evidence>
<evidence type="ECO:0000259" key="8">
    <source>
        <dbReference type="PROSITE" id="PS50888"/>
    </source>
</evidence>
<feature type="coiled-coil region" evidence="6">
    <location>
        <begin position="252"/>
        <end position="293"/>
    </location>
</feature>
<feature type="compositionally biased region" description="Polar residues" evidence="7">
    <location>
        <begin position="193"/>
        <end position="204"/>
    </location>
</feature>
<dbReference type="AlphaFoldDB" id="A0A7R9C0H2"/>
<evidence type="ECO:0000256" key="2">
    <source>
        <dbReference type="ARBA" id="ARBA00023015"/>
    </source>
</evidence>
<gene>
    <name evidence="9" type="ORF">NMOB1V02_LOCUS10984</name>
</gene>
<dbReference type="GO" id="GO:0046983">
    <property type="term" value="F:protein dimerization activity"/>
    <property type="evidence" value="ECO:0007669"/>
    <property type="project" value="InterPro"/>
</dbReference>
<name>A0A7R9C0H2_9CRUS</name>
<evidence type="ECO:0000256" key="7">
    <source>
        <dbReference type="SAM" id="MobiDB-lite"/>
    </source>
</evidence>
<evidence type="ECO:0000256" key="6">
    <source>
        <dbReference type="SAM" id="Coils"/>
    </source>
</evidence>
<keyword evidence="2" id="KW-0805">Transcription regulation</keyword>
<dbReference type="GO" id="GO:0000978">
    <property type="term" value="F:RNA polymerase II cis-regulatory region sequence-specific DNA binding"/>
    <property type="evidence" value="ECO:0007669"/>
    <property type="project" value="TreeGrafter"/>
</dbReference>
<accession>A0A7R9C0H2</accession>
<feature type="region of interest" description="Disordered" evidence="7">
    <location>
        <begin position="114"/>
        <end position="177"/>
    </location>
</feature>
<feature type="compositionally biased region" description="Polar residues" evidence="7">
    <location>
        <begin position="114"/>
        <end position="126"/>
    </location>
</feature>
<evidence type="ECO:0000313" key="9">
    <source>
        <dbReference type="EMBL" id="CAD7283368.1"/>
    </source>
</evidence>
<dbReference type="EMBL" id="CAJPEX010005285">
    <property type="protein sequence ID" value="CAG0923520.1"/>
    <property type="molecule type" value="Genomic_DNA"/>
</dbReference>
<dbReference type="InterPro" id="IPR011598">
    <property type="entry name" value="bHLH_dom"/>
</dbReference>
<feature type="region of interest" description="Disordered" evidence="7">
    <location>
        <begin position="192"/>
        <end position="223"/>
    </location>
</feature>
<dbReference type="Gene3D" id="4.10.280.10">
    <property type="entry name" value="Helix-loop-helix DNA-binding domain"/>
    <property type="match status" value="1"/>
</dbReference>
<evidence type="ECO:0000256" key="3">
    <source>
        <dbReference type="ARBA" id="ARBA00023125"/>
    </source>
</evidence>
<dbReference type="Proteomes" id="UP000678499">
    <property type="component" value="Unassembled WGS sequence"/>
</dbReference>
<evidence type="ECO:0000256" key="5">
    <source>
        <dbReference type="ARBA" id="ARBA00023242"/>
    </source>
</evidence>
<sequence>MRDHQRPAPKRGVLLVGGSLTRARNTPPTGTRATGNFYHHDEGICSALSLKDFDRNFRFPGNRTLAPQGNPQPWQQQQIQQQETSSGRAVPLSFLQYPPERVQQQEMHWCNIPSQTFDTRPRSQWGSHEPVHDLSHHQVQTRKALKNKSTSPRSCLVAQSLAQRPQRTSYSPPSQTLQTLQDCADAVLPTASYGASSDQRQTPSPGRKRTNSTNEAEHKKRMEHNEDFEALQRLIPALNQTNNPRISKARSLEAAAEHLKTLKSQTDAYAEEIRSLKSQIESLTGEIDSFQSQLPATGAPISQYKTNKVRDYYKDHVKQQTLKSWKFWMFSKIVGEHMAKTFNESVTNATSNNLSARTMEWAEKHCNLVAMRSGALGALRKLGTETSVLSNPELLKEEAVKAVLEVELASPATLSPTAEELMEPPI</sequence>
<feature type="domain" description="BHLH" evidence="8">
    <location>
        <begin position="208"/>
        <end position="262"/>
    </location>
</feature>
<keyword evidence="3" id="KW-0238">DNA-binding</keyword>
<dbReference type="GO" id="GO:0005634">
    <property type="term" value="C:nucleus"/>
    <property type="evidence" value="ECO:0007669"/>
    <property type="project" value="UniProtKB-SubCell"/>
</dbReference>
<dbReference type="SUPFAM" id="SSF47459">
    <property type="entry name" value="HLH, helix-loop-helix DNA-binding domain"/>
    <property type="match status" value="1"/>
</dbReference>
<dbReference type="PANTHER" id="PTHR15741">
    <property type="entry name" value="BASIC HELIX-LOOP-HELIX ZIP TRANSCRIPTION FACTOR"/>
    <property type="match status" value="1"/>
</dbReference>
<dbReference type="OrthoDB" id="6022628at2759"/>
<dbReference type="SMART" id="SM00353">
    <property type="entry name" value="HLH"/>
    <property type="match status" value="1"/>
</dbReference>
<dbReference type="GO" id="GO:0000981">
    <property type="term" value="F:DNA-binding transcription factor activity, RNA polymerase II-specific"/>
    <property type="evidence" value="ECO:0007669"/>
    <property type="project" value="TreeGrafter"/>
</dbReference>
<keyword evidence="4" id="KW-0804">Transcription</keyword>
<feature type="compositionally biased region" description="Polar residues" evidence="7">
    <location>
        <begin position="160"/>
        <end position="177"/>
    </location>
</feature>
<comment type="subcellular location">
    <subcellularLocation>
        <location evidence="1">Nucleus</location>
    </subcellularLocation>
</comment>
<protein>
    <recommendedName>
        <fullName evidence="8">BHLH domain-containing protein</fullName>
    </recommendedName>
</protein>
<feature type="non-terminal residue" evidence="9">
    <location>
        <position position="426"/>
    </location>
</feature>
<keyword evidence="6" id="KW-0175">Coiled coil</keyword>
<proteinExistence type="predicted"/>
<dbReference type="InterPro" id="IPR052207">
    <property type="entry name" value="Max-like/E-box_TFs"/>
</dbReference>
<evidence type="ECO:0000256" key="1">
    <source>
        <dbReference type="ARBA" id="ARBA00004123"/>
    </source>
</evidence>